<dbReference type="AlphaFoldDB" id="A0A9P4U4N5"/>
<protein>
    <submittedName>
        <fullName evidence="1">Uncharacterized protein</fullName>
    </submittedName>
</protein>
<evidence type="ECO:0000313" key="1">
    <source>
        <dbReference type="EMBL" id="KAF2436238.1"/>
    </source>
</evidence>
<name>A0A9P4U4N5_9PEZI</name>
<dbReference type="Proteomes" id="UP000800235">
    <property type="component" value="Unassembled WGS sequence"/>
</dbReference>
<evidence type="ECO:0000313" key="2">
    <source>
        <dbReference type="Proteomes" id="UP000800235"/>
    </source>
</evidence>
<keyword evidence="2" id="KW-1185">Reference proteome</keyword>
<proteinExistence type="predicted"/>
<reference evidence="1" key="1">
    <citation type="journal article" date="2020" name="Stud. Mycol.">
        <title>101 Dothideomycetes genomes: a test case for predicting lifestyles and emergence of pathogens.</title>
        <authorList>
            <person name="Haridas S."/>
            <person name="Albert R."/>
            <person name="Binder M."/>
            <person name="Bloem J."/>
            <person name="Labutti K."/>
            <person name="Salamov A."/>
            <person name="Andreopoulos B."/>
            <person name="Baker S."/>
            <person name="Barry K."/>
            <person name="Bills G."/>
            <person name="Bluhm B."/>
            <person name="Cannon C."/>
            <person name="Castanera R."/>
            <person name="Culley D."/>
            <person name="Daum C."/>
            <person name="Ezra D."/>
            <person name="Gonzalez J."/>
            <person name="Henrissat B."/>
            <person name="Kuo A."/>
            <person name="Liang C."/>
            <person name="Lipzen A."/>
            <person name="Lutzoni F."/>
            <person name="Magnuson J."/>
            <person name="Mondo S."/>
            <person name="Nolan M."/>
            <person name="Ohm R."/>
            <person name="Pangilinan J."/>
            <person name="Park H.-J."/>
            <person name="Ramirez L."/>
            <person name="Alfaro M."/>
            <person name="Sun H."/>
            <person name="Tritt A."/>
            <person name="Yoshinaga Y."/>
            <person name="Zwiers L.-H."/>
            <person name="Turgeon B."/>
            <person name="Goodwin S."/>
            <person name="Spatafora J."/>
            <person name="Crous P."/>
            <person name="Grigoriev I."/>
        </authorList>
    </citation>
    <scope>NUCLEOTIDE SEQUENCE</scope>
    <source>
        <strain evidence="1">CBS 130266</strain>
    </source>
</reference>
<sequence>MSPRKLSELPSSMEESVFVSIDLEGEIDNVCEIGLAICTHLPRPIGIRETYDSFVEDNDISCVTIRPREPSRHRARNQERLRLGEDAQGLDTDLEATIRGHLSRYASQNFILIAWDIRKELLWASRYYPNLLQLFSAYLDVQELAAEASKNYTPSLRHCLRSLNLFEGVYDGRRQTIPHRAANDVVYTPAALAALSSRPLDAPPLVIARTPKPPTKIFLGRPTPKFYPFTALIRTIDRTPLPRILDTAGKVATYFSSYKSIATGTGSTNRKWRNSEQHKEQLSWSWVSFRTQEELDLFLEDTNHTSVGRGKEIISENHYIPGVTLTREERALKTIEDGDRIREERKRARLLIEDFANGEILGSF</sequence>
<organism evidence="1 2">
    <name type="scientific">Tothia fuscella</name>
    <dbReference type="NCBI Taxonomy" id="1048955"/>
    <lineage>
        <taxon>Eukaryota</taxon>
        <taxon>Fungi</taxon>
        <taxon>Dikarya</taxon>
        <taxon>Ascomycota</taxon>
        <taxon>Pezizomycotina</taxon>
        <taxon>Dothideomycetes</taxon>
        <taxon>Pleosporomycetidae</taxon>
        <taxon>Venturiales</taxon>
        <taxon>Cylindrosympodiaceae</taxon>
        <taxon>Tothia</taxon>
    </lineage>
</organism>
<comment type="caution">
    <text evidence="1">The sequence shown here is derived from an EMBL/GenBank/DDBJ whole genome shotgun (WGS) entry which is preliminary data.</text>
</comment>
<dbReference type="EMBL" id="MU007011">
    <property type="protein sequence ID" value="KAF2436238.1"/>
    <property type="molecule type" value="Genomic_DNA"/>
</dbReference>
<dbReference type="OrthoDB" id="4669781at2759"/>
<gene>
    <name evidence="1" type="ORF">EJ08DRAFT_232097</name>
</gene>
<accession>A0A9P4U4N5</accession>